<dbReference type="SUPFAM" id="SSF103473">
    <property type="entry name" value="MFS general substrate transporter"/>
    <property type="match status" value="1"/>
</dbReference>
<dbReference type="EMBL" id="ML178824">
    <property type="protein sequence ID" value="TFL01637.1"/>
    <property type="molecule type" value="Genomic_DNA"/>
</dbReference>
<evidence type="ECO:0000256" key="6">
    <source>
        <dbReference type="ARBA" id="ARBA00023136"/>
    </source>
</evidence>
<dbReference type="InterPro" id="IPR005829">
    <property type="entry name" value="Sugar_transporter_CS"/>
</dbReference>
<feature type="domain" description="Major facilitator superfamily (MFS) profile" evidence="11">
    <location>
        <begin position="37"/>
        <end position="475"/>
    </location>
</feature>
<feature type="transmembrane region" description="Helical" evidence="10">
    <location>
        <begin position="106"/>
        <end position="123"/>
    </location>
</feature>
<dbReference type="InterPro" id="IPR020846">
    <property type="entry name" value="MFS_dom"/>
</dbReference>
<evidence type="ECO:0000256" key="10">
    <source>
        <dbReference type="SAM" id="Phobius"/>
    </source>
</evidence>
<evidence type="ECO:0000313" key="12">
    <source>
        <dbReference type="EMBL" id="TFL01637.1"/>
    </source>
</evidence>
<dbReference type="PROSITE" id="PS00216">
    <property type="entry name" value="SUGAR_TRANSPORT_1"/>
    <property type="match status" value="1"/>
</dbReference>
<feature type="transmembrane region" description="Helical" evidence="10">
    <location>
        <begin position="452"/>
        <end position="471"/>
    </location>
</feature>
<evidence type="ECO:0000313" key="13">
    <source>
        <dbReference type="Proteomes" id="UP000305067"/>
    </source>
</evidence>
<keyword evidence="13" id="KW-1185">Reference proteome</keyword>
<dbReference type="PANTHER" id="PTHR48022:SF64">
    <property type="entry name" value="MAJOR FACILITATOR SUPERFAMILY (MFS) PROFILE DOMAIN-CONTAINING PROTEIN"/>
    <property type="match status" value="1"/>
</dbReference>
<keyword evidence="6 10" id="KW-0472">Membrane</keyword>
<dbReference type="InterPro" id="IPR050360">
    <property type="entry name" value="MFS_Sugar_Transporters"/>
</dbReference>
<feature type="transmembrane region" description="Helical" evidence="10">
    <location>
        <begin position="171"/>
        <end position="189"/>
    </location>
</feature>
<dbReference type="STRING" id="1884261.A0A5C3QJC2"/>
<name>A0A5C3QJC2_9AGAR</name>
<keyword evidence="3 8" id="KW-0813">Transport</keyword>
<dbReference type="AlphaFoldDB" id="A0A5C3QJC2"/>
<keyword evidence="5 10" id="KW-1133">Transmembrane helix</keyword>
<dbReference type="FunFam" id="1.20.1250.20:FF:000117">
    <property type="entry name" value="MFS hexose transporter"/>
    <property type="match status" value="1"/>
</dbReference>
<protein>
    <submittedName>
        <fullName evidence="12">Hexose transporter</fullName>
    </submittedName>
</protein>
<dbReference type="Gene3D" id="1.20.1250.20">
    <property type="entry name" value="MFS general substrate transporter like domains"/>
    <property type="match status" value="1"/>
</dbReference>
<dbReference type="Pfam" id="PF00083">
    <property type="entry name" value="Sugar_tr"/>
    <property type="match status" value="1"/>
</dbReference>
<feature type="transmembrane region" description="Helical" evidence="10">
    <location>
        <begin position="31"/>
        <end position="50"/>
    </location>
</feature>
<dbReference type="OrthoDB" id="6133115at2759"/>
<evidence type="ECO:0000256" key="5">
    <source>
        <dbReference type="ARBA" id="ARBA00022989"/>
    </source>
</evidence>
<feature type="transmembrane region" description="Helical" evidence="10">
    <location>
        <begin position="129"/>
        <end position="151"/>
    </location>
</feature>
<dbReference type="InterPro" id="IPR036259">
    <property type="entry name" value="MFS_trans_sf"/>
</dbReference>
<evidence type="ECO:0000256" key="8">
    <source>
        <dbReference type="RuleBase" id="RU003346"/>
    </source>
</evidence>
<feature type="transmembrane region" description="Helical" evidence="10">
    <location>
        <begin position="320"/>
        <end position="340"/>
    </location>
</feature>
<gene>
    <name evidence="12" type="ORF">BDV98DRAFT_567280</name>
</gene>
<dbReference type="GO" id="GO:0005351">
    <property type="term" value="F:carbohydrate:proton symporter activity"/>
    <property type="evidence" value="ECO:0007669"/>
    <property type="project" value="TreeGrafter"/>
</dbReference>
<dbReference type="NCBIfam" id="TIGR00879">
    <property type="entry name" value="SP"/>
    <property type="match status" value="1"/>
</dbReference>
<evidence type="ECO:0000256" key="7">
    <source>
        <dbReference type="ARBA" id="ARBA00049119"/>
    </source>
</evidence>
<feature type="region of interest" description="Disordered" evidence="9">
    <location>
        <begin position="511"/>
        <end position="531"/>
    </location>
</feature>
<dbReference type="InterPro" id="IPR003663">
    <property type="entry name" value="Sugar/inositol_transpt"/>
</dbReference>
<sequence>MGAGAVATGGVHGNYAHLLDPNRKWYNNRRIIALNGWLVLFLITSSTNGYDGSMMNGLQSIEQWEAYFNYPNASRLGLLNAIQNIGALAAYPFAPYVSDGLGRKKAVIFGATIMIAATALQTASTNSEMFIGARFLIGFGLTFAANAAPMLVTETSYPTYRAPITSMYNSLWYSGAIIAAWTTFGTFKIKNTWSWRIPSVLQGLPAIAQVCLVWFAPESPRWLVGKGRDQEALETLAYYHADGNKDDPLVRYEFEEIKSAIDFDKNVVSNVGWSALWKTRGNRKRMGLIIAIAFFSQWSGNGLVSYYLNMVFDTIGITDPAIQLLINGILQIWNLCWALFASAMVDKIGRRVLFISSCIGMLVFFILQTVCSALYVQKQSDAAAHAVIAFIFLFYASYDLAFTPLIVAYTLEILPFHLRAKGFNVFNFVISCALIFNQYVNPVAMKAIGWKYYIVYCVWLAFELVFCYLFIVETKNLTLEETAALFDGEEATNAITENAARDAGVTHDIGLGTPNEKDSSSLHETAAPLHR</sequence>
<dbReference type="PANTHER" id="PTHR48022">
    <property type="entry name" value="PLASTIDIC GLUCOSE TRANSPORTER 4"/>
    <property type="match status" value="1"/>
</dbReference>
<dbReference type="InterPro" id="IPR005828">
    <property type="entry name" value="MFS_sugar_transport-like"/>
</dbReference>
<reference evidence="12 13" key="1">
    <citation type="journal article" date="2019" name="Nat. Ecol. Evol.">
        <title>Megaphylogeny resolves global patterns of mushroom evolution.</title>
        <authorList>
            <person name="Varga T."/>
            <person name="Krizsan K."/>
            <person name="Foldi C."/>
            <person name="Dima B."/>
            <person name="Sanchez-Garcia M."/>
            <person name="Sanchez-Ramirez S."/>
            <person name="Szollosi G.J."/>
            <person name="Szarkandi J.G."/>
            <person name="Papp V."/>
            <person name="Albert L."/>
            <person name="Andreopoulos W."/>
            <person name="Angelini C."/>
            <person name="Antonin V."/>
            <person name="Barry K.W."/>
            <person name="Bougher N.L."/>
            <person name="Buchanan P."/>
            <person name="Buyck B."/>
            <person name="Bense V."/>
            <person name="Catcheside P."/>
            <person name="Chovatia M."/>
            <person name="Cooper J."/>
            <person name="Damon W."/>
            <person name="Desjardin D."/>
            <person name="Finy P."/>
            <person name="Geml J."/>
            <person name="Haridas S."/>
            <person name="Hughes K."/>
            <person name="Justo A."/>
            <person name="Karasinski D."/>
            <person name="Kautmanova I."/>
            <person name="Kiss B."/>
            <person name="Kocsube S."/>
            <person name="Kotiranta H."/>
            <person name="LaButti K.M."/>
            <person name="Lechner B.E."/>
            <person name="Liimatainen K."/>
            <person name="Lipzen A."/>
            <person name="Lukacs Z."/>
            <person name="Mihaltcheva S."/>
            <person name="Morgado L.N."/>
            <person name="Niskanen T."/>
            <person name="Noordeloos M.E."/>
            <person name="Ohm R.A."/>
            <person name="Ortiz-Santana B."/>
            <person name="Ovrebo C."/>
            <person name="Racz N."/>
            <person name="Riley R."/>
            <person name="Savchenko A."/>
            <person name="Shiryaev A."/>
            <person name="Soop K."/>
            <person name="Spirin V."/>
            <person name="Szebenyi C."/>
            <person name="Tomsovsky M."/>
            <person name="Tulloss R.E."/>
            <person name="Uehling J."/>
            <person name="Grigoriev I.V."/>
            <person name="Vagvolgyi C."/>
            <person name="Papp T."/>
            <person name="Martin F.M."/>
            <person name="Miettinen O."/>
            <person name="Hibbett D.S."/>
            <person name="Nagy L.G."/>
        </authorList>
    </citation>
    <scope>NUCLEOTIDE SEQUENCE [LARGE SCALE GENOMIC DNA]</scope>
    <source>
        <strain evidence="12 13">CBS 309.79</strain>
    </source>
</reference>
<proteinExistence type="inferred from homology"/>
<comment type="catalytic activity">
    <reaction evidence="7">
        <text>myo-inositol(out) + H(+)(out) = myo-inositol(in) + H(+)(in)</text>
        <dbReference type="Rhea" id="RHEA:60364"/>
        <dbReference type="ChEBI" id="CHEBI:15378"/>
        <dbReference type="ChEBI" id="CHEBI:17268"/>
    </reaction>
</comment>
<evidence type="ECO:0000256" key="1">
    <source>
        <dbReference type="ARBA" id="ARBA00004141"/>
    </source>
</evidence>
<organism evidence="12 13">
    <name type="scientific">Pterulicium gracile</name>
    <dbReference type="NCBI Taxonomy" id="1884261"/>
    <lineage>
        <taxon>Eukaryota</taxon>
        <taxon>Fungi</taxon>
        <taxon>Dikarya</taxon>
        <taxon>Basidiomycota</taxon>
        <taxon>Agaricomycotina</taxon>
        <taxon>Agaricomycetes</taxon>
        <taxon>Agaricomycetidae</taxon>
        <taxon>Agaricales</taxon>
        <taxon>Pleurotineae</taxon>
        <taxon>Pterulaceae</taxon>
        <taxon>Pterulicium</taxon>
    </lineage>
</organism>
<keyword evidence="4 10" id="KW-0812">Transmembrane</keyword>
<evidence type="ECO:0000256" key="9">
    <source>
        <dbReference type="SAM" id="MobiDB-lite"/>
    </source>
</evidence>
<dbReference type="Proteomes" id="UP000305067">
    <property type="component" value="Unassembled WGS sequence"/>
</dbReference>
<feature type="transmembrane region" description="Helical" evidence="10">
    <location>
        <begin position="423"/>
        <end position="440"/>
    </location>
</feature>
<feature type="transmembrane region" description="Helical" evidence="10">
    <location>
        <begin position="382"/>
        <end position="411"/>
    </location>
</feature>
<evidence type="ECO:0000256" key="3">
    <source>
        <dbReference type="ARBA" id="ARBA00022448"/>
    </source>
</evidence>
<feature type="transmembrane region" description="Helical" evidence="10">
    <location>
        <begin position="352"/>
        <end position="376"/>
    </location>
</feature>
<comment type="similarity">
    <text evidence="2 8">Belongs to the major facilitator superfamily. Sugar transporter (TC 2.A.1.1) family.</text>
</comment>
<comment type="subcellular location">
    <subcellularLocation>
        <location evidence="1">Membrane</location>
        <topology evidence="1">Multi-pass membrane protein</topology>
    </subcellularLocation>
</comment>
<dbReference type="PROSITE" id="PS50850">
    <property type="entry name" value="MFS"/>
    <property type="match status" value="1"/>
</dbReference>
<evidence type="ECO:0000256" key="2">
    <source>
        <dbReference type="ARBA" id="ARBA00010992"/>
    </source>
</evidence>
<dbReference type="GO" id="GO:0016020">
    <property type="term" value="C:membrane"/>
    <property type="evidence" value="ECO:0007669"/>
    <property type="project" value="UniProtKB-SubCell"/>
</dbReference>
<evidence type="ECO:0000256" key="4">
    <source>
        <dbReference type="ARBA" id="ARBA00022692"/>
    </source>
</evidence>
<feature type="transmembrane region" description="Helical" evidence="10">
    <location>
        <begin position="286"/>
        <end position="308"/>
    </location>
</feature>
<evidence type="ECO:0000259" key="11">
    <source>
        <dbReference type="PROSITE" id="PS50850"/>
    </source>
</evidence>
<accession>A0A5C3QJC2</accession>